<gene>
    <name evidence="6" type="ORF">RIMI_LOCUS15632841</name>
</gene>
<sequence>MFLKKVWESSSGAFKPAIASTPHCQIYYGLGSDSTRLTTLSLPVTPVQLLSVAALSSMNFIYSDLVSKCKLGKVRLETPIHTVAIDKTPLAKNVFKFVSEEFLLKVTDMVDRPPIKVVSGMPTLGPFAENWENVQCFQARDGDLLIVTYPKSGTTWMSEILDLMQHNGDVTKTQRGAIYERVPFLEYAVPNMPTGTEILNVMESPRIIKTHLPVHLLPRSFWEKNCKGRAKYACAGAVAEDQKRTSWKEDRRRRSGPETPIRPDQQRDRPWIIYMARNPKDVLVSYYHFYYVWPLCTQIRGLLKNTYTRSWKGKINIILIGFGPWSDHVKGWWKIRHQKDILYLFYEDMLEVEDIVINSSNP</sequence>
<comment type="similarity">
    <text evidence="1 3">Belongs to the sulfotransferase 1 family.</text>
</comment>
<keyword evidence="2 3" id="KW-0808">Transferase</keyword>
<dbReference type="Gene3D" id="3.40.50.300">
    <property type="entry name" value="P-loop containing nucleotide triphosphate hydrolases"/>
    <property type="match status" value="1"/>
</dbReference>
<proteinExistence type="inferred from homology"/>
<dbReference type="Pfam" id="PF00685">
    <property type="entry name" value="Sulfotransfer_1"/>
    <property type="match status" value="2"/>
</dbReference>
<feature type="compositionally biased region" description="Basic and acidic residues" evidence="4">
    <location>
        <begin position="245"/>
        <end position="256"/>
    </location>
</feature>
<comment type="caution">
    <text evidence="6">The sequence shown here is derived from an EMBL/GenBank/DDBJ whole genome shotgun (WGS) entry which is preliminary data.</text>
</comment>
<evidence type="ECO:0000313" key="7">
    <source>
        <dbReference type="Proteomes" id="UP001176940"/>
    </source>
</evidence>
<evidence type="ECO:0000313" key="6">
    <source>
        <dbReference type="EMBL" id="CAJ0956681.1"/>
    </source>
</evidence>
<organism evidence="6 7">
    <name type="scientific">Ranitomeya imitator</name>
    <name type="common">mimic poison frog</name>
    <dbReference type="NCBI Taxonomy" id="111125"/>
    <lineage>
        <taxon>Eukaryota</taxon>
        <taxon>Metazoa</taxon>
        <taxon>Chordata</taxon>
        <taxon>Craniata</taxon>
        <taxon>Vertebrata</taxon>
        <taxon>Euteleostomi</taxon>
        <taxon>Amphibia</taxon>
        <taxon>Batrachia</taxon>
        <taxon>Anura</taxon>
        <taxon>Neobatrachia</taxon>
        <taxon>Hyloidea</taxon>
        <taxon>Dendrobatidae</taxon>
        <taxon>Dendrobatinae</taxon>
        <taxon>Ranitomeya</taxon>
    </lineage>
</organism>
<reference evidence="6" key="1">
    <citation type="submission" date="2023-07" db="EMBL/GenBank/DDBJ databases">
        <authorList>
            <person name="Stuckert A."/>
        </authorList>
    </citation>
    <scope>NUCLEOTIDE SEQUENCE</scope>
</reference>
<name>A0ABN9M4N1_9NEOB</name>
<evidence type="ECO:0000256" key="1">
    <source>
        <dbReference type="ARBA" id="ARBA00005771"/>
    </source>
</evidence>
<feature type="domain" description="Sulfotransferase" evidence="5">
    <location>
        <begin position="142"/>
        <end position="227"/>
    </location>
</feature>
<dbReference type="EMBL" id="CAUEEQ010042370">
    <property type="protein sequence ID" value="CAJ0956681.1"/>
    <property type="molecule type" value="Genomic_DNA"/>
</dbReference>
<dbReference type="InterPro" id="IPR000863">
    <property type="entry name" value="Sulfotransferase_dom"/>
</dbReference>
<keyword evidence="7" id="KW-1185">Reference proteome</keyword>
<protein>
    <recommendedName>
        <fullName evidence="3">Sulfotransferase</fullName>
        <ecNumber evidence="3">2.8.2.-</ecNumber>
    </recommendedName>
</protein>
<evidence type="ECO:0000256" key="3">
    <source>
        <dbReference type="RuleBase" id="RU361155"/>
    </source>
</evidence>
<feature type="domain" description="Sulfotransferase" evidence="5">
    <location>
        <begin position="271"/>
        <end position="351"/>
    </location>
</feature>
<feature type="region of interest" description="Disordered" evidence="4">
    <location>
        <begin position="245"/>
        <end position="264"/>
    </location>
</feature>
<dbReference type="PANTHER" id="PTHR11783">
    <property type="entry name" value="SULFOTRANSFERASE SULT"/>
    <property type="match status" value="1"/>
</dbReference>
<dbReference type="InterPro" id="IPR027417">
    <property type="entry name" value="P-loop_NTPase"/>
</dbReference>
<dbReference type="Proteomes" id="UP001176940">
    <property type="component" value="Unassembled WGS sequence"/>
</dbReference>
<evidence type="ECO:0000256" key="4">
    <source>
        <dbReference type="SAM" id="MobiDB-lite"/>
    </source>
</evidence>
<dbReference type="EC" id="2.8.2.-" evidence="3"/>
<dbReference type="SUPFAM" id="SSF52540">
    <property type="entry name" value="P-loop containing nucleoside triphosphate hydrolases"/>
    <property type="match status" value="1"/>
</dbReference>
<accession>A0ABN9M4N1</accession>
<evidence type="ECO:0000259" key="5">
    <source>
        <dbReference type="Pfam" id="PF00685"/>
    </source>
</evidence>
<evidence type="ECO:0000256" key="2">
    <source>
        <dbReference type="ARBA" id="ARBA00022679"/>
    </source>
</evidence>